<proteinExistence type="predicted"/>
<dbReference type="SUPFAM" id="SSF48371">
    <property type="entry name" value="ARM repeat"/>
    <property type="match status" value="1"/>
</dbReference>
<evidence type="ECO:0000313" key="3">
    <source>
        <dbReference type="Proteomes" id="UP001162131"/>
    </source>
</evidence>
<evidence type="ECO:0000313" key="2">
    <source>
        <dbReference type="EMBL" id="CAG9316912.1"/>
    </source>
</evidence>
<keyword evidence="3" id="KW-1185">Reference proteome</keyword>
<dbReference type="Pfam" id="PF02985">
    <property type="entry name" value="HEAT"/>
    <property type="match status" value="1"/>
</dbReference>
<dbReference type="InterPro" id="IPR000357">
    <property type="entry name" value="HEAT"/>
</dbReference>
<protein>
    <submittedName>
        <fullName evidence="2">Uncharacterized protein</fullName>
    </submittedName>
</protein>
<evidence type="ECO:0000256" key="1">
    <source>
        <dbReference type="ARBA" id="ARBA00022737"/>
    </source>
</evidence>
<dbReference type="InterPro" id="IPR016024">
    <property type="entry name" value="ARM-type_fold"/>
</dbReference>
<dbReference type="AlphaFoldDB" id="A0AAU9IT59"/>
<dbReference type="PANTHER" id="PTHR15599">
    <property type="entry name" value="RTDR1"/>
    <property type="match status" value="1"/>
</dbReference>
<dbReference type="EMBL" id="CAJZBQ010000017">
    <property type="protein sequence ID" value="CAG9316912.1"/>
    <property type="molecule type" value="Genomic_DNA"/>
</dbReference>
<organism evidence="2 3">
    <name type="scientific">Blepharisma stoltei</name>
    <dbReference type="NCBI Taxonomy" id="1481888"/>
    <lineage>
        <taxon>Eukaryota</taxon>
        <taxon>Sar</taxon>
        <taxon>Alveolata</taxon>
        <taxon>Ciliophora</taxon>
        <taxon>Postciliodesmatophora</taxon>
        <taxon>Heterotrichea</taxon>
        <taxon>Heterotrichida</taxon>
        <taxon>Blepharismidae</taxon>
        <taxon>Blepharisma</taxon>
    </lineage>
</organism>
<dbReference type="PANTHER" id="PTHR15599:SF1">
    <property type="entry name" value="RADIAL SPOKE HEAD 14 HOMOLOG"/>
    <property type="match status" value="1"/>
</dbReference>
<dbReference type="Proteomes" id="UP001162131">
    <property type="component" value="Unassembled WGS sequence"/>
</dbReference>
<dbReference type="InterPro" id="IPR042856">
    <property type="entry name" value="RSP14"/>
</dbReference>
<reference evidence="2" key="1">
    <citation type="submission" date="2021-09" db="EMBL/GenBank/DDBJ databases">
        <authorList>
            <consortium name="AG Swart"/>
            <person name="Singh M."/>
            <person name="Singh A."/>
            <person name="Seah K."/>
            <person name="Emmerich C."/>
        </authorList>
    </citation>
    <scope>NUCLEOTIDE SEQUENCE</scope>
    <source>
        <strain evidence="2">ATCC30299</strain>
    </source>
</reference>
<gene>
    <name evidence="2" type="ORF">BSTOLATCC_MIC17544</name>
</gene>
<sequence length="438" mass="49744">MNELLEFSHLPINLSEETLHTLNGLVSHQSTKDKMINSRIMESCGNLLNSENWTVRMEAAYLIGGLIFMMQGRNIMILNDVFPPLQRHLTDENTNVREAVAWTLCRLSNSRDGVAKLAESCTIITMVSAFINFSKAPKTKNKMCLLYLLEAFINISEYDIGIEPMLGTGLMKSLINFLKLAKKYKEQEIVMIERTLHVISHITIHPIGKIEGTDENAISAASKYINSNRSYEQKRLGTAVIMTVTIELEGKNQAVGLKKNDKFKVLERLFELLKGEHEDIRINAKQCFHNIADLPEGFDKSVTLLSSNLPILDEVFGIRAIKPLIRLLPKLNTYENPPHISPQKLPFYQQYVKAINFLIEKYEDAESEAIDTPNISQKLGPFLSEESGVSKETSQILRKICIKDAHNKEVLKKFINDYGDEGIKRNMVKYPNLMNIIS</sequence>
<accession>A0AAU9IT59</accession>
<keyword evidence="1" id="KW-0677">Repeat</keyword>
<comment type="caution">
    <text evidence="2">The sequence shown here is derived from an EMBL/GenBank/DDBJ whole genome shotgun (WGS) entry which is preliminary data.</text>
</comment>
<name>A0AAU9IT59_9CILI</name>
<dbReference type="InterPro" id="IPR011989">
    <property type="entry name" value="ARM-like"/>
</dbReference>
<dbReference type="Gene3D" id="1.25.10.10">
    <property type="entry name" value="Leucine-rich Repeat Variant"/>
    <property type="match status" value="1"/>
</dbReference>